<dbReference type="InterPro" id="IPR042115">
    <property type="entry name" value="PriA_3primeBD_sf"/>
</dbReference>
<dbReference type="GO" id="GO:1990077">
    <property type="term" value="C:primosome complex"/>
    <property type="evidence" value="ECO:0007669"/>
    <property type="project" value="UniProtKB-UniRule"/>
</dbReference>
<dbReference type="AlphaFoldDB" id="A0A1G2PWD1"/>
<feature type="binding site" evidence="11">
    <location>
        <position position="389"/>
    </location>
    <ligand>
        <name>Zn(2+)</name>
        <dbReference type="ChEBI" id="CHEBI:29105"/>
        <label>1</label>
    </ligand>
</feature>
<evidence type="ECO:0000256" key="5">
    <source>
        <dbReference type="ARBA" id="ARBA00022801"/>
    </source>
</evidence>
<comment type="subunit">
    <text evidence="11">Component of the replication restart primosome.</text>
</comment>
<evidence type="ECO:0000256" key="11">
    <source>
        <dbReference type="HAMAP-Rule" id="MF_00983"/>
    </source>
</evidence>
<protein>
    <recommendedName>
        <fullName evidence="11">Probable replication restart protein PriA</fullName>
    </recommendedName>
    <alternativeName>
        <fullName evidence="11">Putative ATP-dependent DNA helicase PriA</fullName>
    </alternativeName>
</protein>
<dbReference type="InterPro" id="IPR041222">
    <property type="entry name" value="PriA_3primeBD"/>
</dbReference>
<evidence type="ECO:0000256" key="4">
    <source>
        <dbReference type="ARBA" id="ARBA00022741"/>
    </source>
</evidence>
<dbReference type="GO" id="GO:0008270">
    <property type="term" value="F:zinc ion binding"/>
    <property type="evidence" value="ECO:0007669"/>
    <property type="project" value="UniProtKB-UniRule"/>
</dbReference>
<dbReference type="Gene3D" id="3.40.50.300">
    <property type="entry name" value="P-loop containing nucleotide triphosphate hydrolases"/>
    <property type="match status" value="2"/>
</dbReference>
<sequence>MIKKIVNVIPLTYIPRPHSSIFSYETNLDLAPSSLVLVPFGKRSFPAIVKEMHQKNDPLPPYLKPILSIISENPVLPLHTKLLLEWVSKYYITPKGLVFKSVLSGLDLQKVAHAAKQIPKINKTKSETTERRNYAFGSDRFTEYNEQIAEKLSKDQNVLILVPTIKQETEVSRKLTPANKKRAVMLSSKNPKAQHELWLKLYSAKKTILIGAKKAVFAPLSDIGLIIIEDENNILHKISLQHPKYNTKETALALAQILKCDVIFGGELPSLESITESTEKIYNFFREPAQKELKIRIEDLTDKKQRKSNYRFSPKFLDDLEKIIKKGGRVIILSARKGEASGLMCKDCEEIIQCPACSAPFALYTSVDSEQNKLICRHCGQMILPPKTCANCGGWRFKPIGLASSKIAEYLNKFFPEAKIFLFDGSTVKTDKDKAGVIEDFNRTKSSILIATKMALTEKIKAVDIAAIVAVDQFLTIPNFNAQEILFDTIIKLKSLVKSGGILVIQTYRAEQKILNTLEQNDFETFFKDELQMRKELTWPPYTKLIKITTHNKKEASAHESLIKLAENLSILKKSRNLRFEIIGPYPAYIRKIKNQYRWHILIKEYVADSNKLSFSLQDELQKIVSANFDIDVNPESIL</sequence>
<dbReference type="GO" id="GO:0006310">
    <property type="term" value="P:DNA recombination"/>
    <property type="evidence" value="ECO:0007669"/>
    <property type="project" value="InterPro"/>
</dbReference>
<dbReference type="GO" id="GO:0006302">
    <property type="term" value="P:double-strand break repair"/>
    <property type="evidence" value="ECO:0007669"/>
    <property type="project" value="InterPro"/>
</dbReference>
<evidence type="ECO:0000256" key="9">
    <source>
        <dbReference type="ARBA" id="ARBA00023125"/>
    </source>
</evidence>
<comment type="cofactor">
    <cofactor evidence="11">
        <name>Zn(2+)</name>
        <dbReference type="ChEBI" id="CHEBI:29105"/>
    </cofactor>
    <text evidence="11">Binds 2 zinc ions per subunit.</text>
</comment>
<dbReference type="Pfam" id="PF17764">
    <property type="entry name" value="PriA_3primeBD"/>
    <property type="match status" value="1"/>
</dbReference>
<dbReference type="PANTHER" id="PTHR30580:SF0">
    <property type="entry name" value="PRIMOSOMAL PROTEIN N"/>
    <property type="match status" value="1"/>
</dbReference>
<evidence type="ECO:0000256" key="6">
    <source>
        <dbReference type="ARBA" id="ARBA00022806"/>
    </source>
</evidence>
<dbReference type="HAMAP" id="MF_00983">
    <property type="entry name" value="PriA"/>
    <property type="match status" value="1"/>
</dbReference>
<feature type="binding site" evidence="11">
    <location>
        <position position="379"/>
    </location>
    <ligand>
        <name>Zn(2+)</name>
        <dbReference type="ChEBI" id="CHEBI:29105"/>
        <label>2</label>
    </ligand>
</feature>
<evidence type="ECO:0000256" key="8">
    <source>
        <dbReference type="ARBA" id="ARBA00022840"/>
    </source>
</evidence>
<feature type="domain" description="Primosomal protein N C-terminal" evidence="13">
    <location>
        <begin position="541"/>
        <end position="635"/>
    </location>
</feature>
<evidence type="ECO:0000256" key="1">
    <source>
        <dbReference type="ARBA" id="ARBA00022515"/>
    </source>
</evidence>
<reference evidence="14 15" key="1">
    <citation type="journal article" date="2016" name="Nat. Commun.">
        <title>Thousands of microbial genomes shed light on interconnected biogeochemical processes in an aquifer system.</title>
        <authorList>
            <person name="Anantharaman K."/>
            <person name="Brown C.T."/>
            <person name="Hug L.A."/>
            <person name="Sharon I."/>
            <person name="Castelle C.J."/>
            <person name="Probst A.J."/>
            <person name="Thomas B.C."/>
            <person name="Singh A."/>
            <person name="Wilkins M.J."/>
            <person name="Karaoz U."/>
            <person name="Brodie E.L."/>
            <person name="Williams K.H."/>
            <person name="Hubbard S.S."/>
            <person name="Banfield J.F."/>
        </authorList>
    </citation>
    <scope>NUCLEOTIDE SEQUENCE [LARGE SCALE GENOMIC DNA]</scope>
</reference>
<keyword evidence="2 11" id="KW-0235">DNA replication</keyword>
<evidence type="ECO:0000256" key="10">
    <source>
        <dbReference type="ARBA" id="ARBA00023235"/>
    </source>
</evidence>
<feature type="binding site" evidence="11">
    <location>
        <position position="345"/>
    </location>
    <ligand>
        <name>Zn(2+)</name>
        <dbReference type="ChEBI" id="CHEBI:29105"/>
        <label>1</label>
    </ligand>
</feature>
<organism evidence="14 15">
    <name type="scientific">Candidatus Terrybacteria bacterium RIFCSPLOWO2_01_FULL_40_23</name>
    <dbReference type="NCBI Taxonomy" id="1802366"/>
    <lineage>
        <taxon>Bacteria</taxon>
        <taxon>Candidatus Terryibacteriota</taxon>
    </lineage>
</organism>
<keyword evidence="8 11" id="KW-0067">ATP-binding</keyword>
<keyword evidence="7 11" id="KW-0862">Zinc</keyword>
<dbReference type="Pfam" id="PF18074">
    <property type="entry name" value="PriA_C"/>
    <property type="match status" value="1"/>
</dbReference>
<accession>A0A1G2PWD1</accession>
<dbReference type="Proteomes" id="UP000176951">
    <property type="component" value="Unassembled WGS sequence"/>
</dbReference>
<dbReference type="GO" id="GO:0005524">
    <property type="term" value="F:ATP binding"/>
    <property type="evidence" value="ECO:0007669"/>
    <property type="project" value="UniProtKB-UniRule"/>
</dbReference>
<evidence type="ECO:0000313" key="15">
    <source>
        <dbReference type="Proteomes" id="UP000176951"/>
    </source>
</evidence>
<keyword evidence="6" id="KW-0347">Helicase</keyword>
<comment type="function">
    <text evidence="11">Initiates the restart of stalled replication forks, which reloads the replicative helicase on sites other than the origin of replication. Recognizes and binds to abandoned replication forks and remodels them to uncover a helicase loading site. Promotes assembly of the primosome at these replication forks.</text>
</comment>
<dbReference type="NCBIfam" id="TIGR00595">
    <property type="entry name" value="priA"/>
    <property type="match status" value="1"/>
</dbReference>
<dbReference type="GO" id="GO:0003677">
    <property type="term" value="F:DNA binding"/>
    <property type="evidence" value="ECO:0007669"/>
    <property type="project" value="UniProtKB-UniRule"/>
</dbReference>
<evidence type="ECO:0000256" key="3">
    <source>
        <dbReference type="ARBA" id="ARBA00022723"/>
    </source>
</evidence>
<dbReference type="EMBL" id="MHSW01000016">
    <property type="protein sequence ID" value="OHA51921.1"/>
    <property type="molecule type" value="Genomic_DNA"/>
</dbReference>
<dbReference type="InterPro" id="IPR027417">
    <property type="entry name" value="P-loop_NTPase"/>
</dbReference>
<dbReference type="GO" id="GO:0016787">
    <property type="term" value="F:hydrolase activity"/>
    <property type="evidence" value="ECO:0007669"/>
    <property type="project" value="UniProtKB-KW"/>
</dbReference>
<keyword evidence="9 11" id="KW-0238">DNA-binding</keyword>
<evidence type="ECO:0000313" key="14">
    <source>
        <dbReference type="EMBL" id="OHA51921.1"/>
    </source>
</evidence>
<comment type="caution">
    <text evidence="11">As this protein does not have any detectable helicase domains, it probably does not have helicase activity.</text>
</comment>
<feature type="binding site" evidence="11">
    <location>
        <position position="392"/>
    </location>
    <ligand>
        <name>Zn(2+)</name>
        <dbReference type="ChEBI" id="CHEBI:29105"/>
        <label>1</label>
    </ligand>
</feature>
<feature type="binding site" evidence="11">
    <location>
        <position position="376"/>
    </location>
    <ligand>
        <name>Zn(2+)</name>
        <dbReference type="ChEBI" id="CHEBI:29105"/>
        <label>2</label>
    </ligand>
</feature>
<comment type="similarity">
    <text evidence="11">Belongs to the helicase family. PriA subfamily.</text>
</comment>
<dbReference type="InterPro" id="IPR041236">
    <property type="entry name" value="PriA_C"/>
</dbReference>
<feature type="binding site" evidence="11">
    <location>
        <position position="354"/>
    </location>
    <ligand>
        <name>Zn(2+)</name>
        <dbReference type="ChEBI" id="CHEBI:29105"/>
        <label>2</label>
    </ligand>
</feature>
<feature type="binding site" evidence="11">
    <location>
        <position position="348"/>
    </location>
    <ligand>
        <name>Zn(2+)</name>
        <dbReference type="ChEBI" id="CHEBI:29105"/>
        <label>1</label>
    </ligand>
</feature>
<dbReference type="PANTHER" id="PTHR30580">
    <property type="entry name" value="PRIMOSOMAL PROTEIN N"/>
    <property type="match status" value="1"/>
</dbReference>
<keyword evidence="1 11" id="KW-0639">Primosome</keyword>
<keyword evidence="10" id="KW-0413">Isomerase</keyword>
<dbReference type="GO" id="GO:0006269">
    <property type="term" value="P:DNA replication, synthesis of primer"/>
    <property type="evidence" value="ECO:0007669"/>
    <property type="project" value="UniProtKB-KW"/>
</dbReference>
<proteinExistence type="inferred from homology"/>
<feature type="binding site" evidence="11">
    <location>
        <position position="357"/>
    </location>
    <ligand>
        <name>Zn(2+)</name>
        <dbReference type="ChEBI" id="CHEBI:29105"/>
        <label>2</label>
    </ligand>
</feature>
<dbReference type="InterPro" id="IPR005259">
    <property type="entry name" value="PriA"/>
</dbReference>
<dbReference type="GO" id="GO:0043138">
    <property type="term" value="F:3'-5' DNA helicase activity"/>
    <property type="evidence" value="ECO:0007669"/>
    <property type="project" value="TreeGrafter"/>
</dbReference>
<dbReference type="GO" id="GO:0006270">
    <property type="term" value="P:DNA replication initiation"/>
    <property type="evidence" value="ECO:0007669"/>
    <property type="project" value="TreeGrafter"/>
</dbReference>
<evidence type="ECO:0000256" key="7">
    <source>
        <dbReference type="ARBA" id="ARBA00022833"/>
    </source>
</evidence>
<evidence type="ECO:0000256" key="2">
    <source>
        <dbReference type="ARBA" id="ARBA00022705"/>
    </source>
</evidence>
<keyword evidence="3 11" id="KW-0479">Metal-binding</keyword>
<feature type="domain" description="Primosomal protein N' 3' DNA-binding" evidence="12">
    <location>
        <begin position="14"/>
        <end position="103"/>
    </location>
</feature>
<name>A0A1G2PWD1_9BACT</name>
<comment type="caution">
    <text evidence="14">The sequence shown here is derived from an EMBL/GenBank/DDBJ whole genome shotgun (WGS) entry which is preliminary data.</text>
</comment>
<gene>
    <name evidence="11" type="primary">priA</name>
    <name evidence="14" type="ORF">A3A97_01850</name>
</gene>
<evidence type="ECO:0000259" key="13">
    <source>
        <dbReference type="Pfam" id="PF18074"/>
    </source>
</evidence>
<evidence type="ECO:0000259" key="12">
    <source>
        <dbReference type="Pfam" id="PF17764"/>
    </source>
</evidence>
<keyword evidence="5" id="KW-0378">Hydrolase</keyword>
<dbReference type="Gene3D" id="3.40.1440.60">
    <property type="entry name" value="PriA, 3(prime) DNA-binding domain"/>
    <property type="match status" value="1"/>
</dbReference>
<keyword evidence="4 11" id="KW-0547">Nucleotide-binding</keyword>